<name>A0A1I8EJM9_WUCBA</name>
<dbReference type="WBParaSite" id="maker-PairedContig_2615-snap-gene-0.4-mRNA-1">
    <property type="protein sequence ID" value="maker-PairedContig_2615-snap-gene-0.4-mRNA-1"/>
    <property type="gene ID" value="maker-PairedContig_2615-snap-gene-0.4"/>
</dbReference>
<reference evidence="2" key="1">
    <citation type="submission" date="2016-11" db="UniProtKB">
        <authorList>
            <consortium name="WormBaseParasite"/>
        </authorList>
    </citation>
    <scope>IDENTIFICATION</scope>
    <source>
        <strain evidence="2">pt0022</strain>
    </source>
</reference>
<evidence type="ECO:0000313" key="2">
    <source>
        <dbReference type="WBParaSite" id="maker-PairedContig_2615-snap-gene-0.4-mRNA-1"/>
    </source>
</evidence>
<dbReference type="Gene3D" id="2.30.30.750">
    <property type="match status" value="1"/>
</dbReference>
<dbReference type="InterPro" id="IPR041385">
    <property type="entry name" value="SH3_12"/>
</dbReference>
<proteinExistence type="predicted"/>
<evidence type="ECO:0000259" key="1">
    <source>
        <dbReference type="Pfam" id="PF18129"/>
    </source>
</evidence>
<dbReference type="STRING" id="6293.A0A1I8EJM9"/>
<sequence>MPDARAEFCLLDRVICVKKLRMAPFGEFGTVIGLLNTNSGKKIDVLFDKPYFGGQIMRSSKASGARLPMSSLINITYGKRMRNEIPSIEHIVNSVKTNYKPVGFPKNLQINNEYSYDEFYQQAPSGSSGCRNEISIPGDNASTSRNKCKSKNSQASCSNDLWYGERSKIEKESSATHDAELAKDSHTTVALVGNRKLQVRPTRRFMDNPLGSKSEVIF</sequence>
<dbReference type="Pfam" id="PF18129">
    <property type="entry name" value="SH3_12"/>
    <property type="match status" value="1"/>
</dbReference>
<protein>
    <submittedName>
        <fullName evidence="2">SH3_12 domain-containing protein</fullName>
    </submittedName>
</protein>
<organism evidence="2">
    <name type="scientific">Wuchereria bancrofti</name>
    <dbReference type="NCBI Taxonomy" id="6293"/>
    <lineage>
        <taxon>Eukaryota</taxon>
        <taxon>Metazoa</taxon>
        <taxon>Ecdysozoa</taxon>
        <taxon>Nematoda</taxon>
        <taxon>Chromadorea</taxon>
        <taxon>Rhabditida</taxon>
        <taxon>Spirurina</taxon>
        <taxon>Spiruromorpha</taxon>
        <taxon>Filarioidea</taxon>
        <taxon>Onchocercidae</taxon>
        <taxon>Wuchereria</taxon>
    </lineage>
</organism>
<feature type="domain" description="5'-3' exoribonuclease 1 SH3-like" evidence="1">
    <location>
        <begin position="7"/>
        <end position="74"/>
    </location>
</feature>
<dbReference type="AlphaFoldDB" id="A0A1I8EJM9"/>
<dbReference type="InterPro" id="IPR047008">
    <property type="entry name" value="XRN1_SH3_sf"/>
</dbReference>
<accession>A0A1I8EJM9</accession>